<keyword evidence="1" id="KW-0694">RNA-binding</keyword>
<protein>
    <recommendedName>
        <fullName evidence="3">DRBM domain-containing protein</fullName>
    </recommendedName>
</protein>
<dbReference type="GO" id="GO:0020037">
    <property type="term" value="F:heme binding"/>
    <property type="evidence" value="ECO:0007669"/>
    <property type="project" value="InterPro"/>
</dbReference>
<sequence>MNETNSSVESMDASGSLDHSPPSSPIRTENIPSASSEASSSNNPVFFPMKTQGTSARCPFQKPTEEQLLTQFHIMDETVDSDCSEDGSFSDSNFSDEEIEKMLEEALESKKRKADVSVDVPFEERTKVILVEKGKNHFDVLPLDWIQVTHNSGMPIYLHKTTRVCTLSRPYFLGPGSARKHDIPINAVPCLNYIKSIELEEKLKNQNIEEVEQKNELTKNMPDAKIETVQENIEMQNISPEQLREYCKKLFKFQSVNVLRFKTWSERRKFTKKRRQETQLQRPTLPDGTKLITFPIKTLENTEKPNQYSKREWIMNPNGKSYVCILHEYVQHALKKQPSYVFTELENAATPYSATVKINAMKYGVGYGTSKKQAKSEAAKLTLEILIPEMKSKIIADTQSGCTKKDKDQDLSFFDEISVEDPRVAEFCAKTTEPAPYDVLLTCLTRNFGLDDLKIHYQGNTSKNQGNEFIMTVGKHTAQVACKNKREGKQRASQAILQKLHPSIRTWGSLLRLYGNRSVKSFKEKKLEEQEITSLQSKAAVNQPNHAILNKLRLELGKLNEKRKSVQPIGVFKATIDNT</sequence>
<dbReference type="GO" id="GO:0070877">
    <property type="term" value="C:microprocessor complex"/>
    <property type="evidence" value="ECO:0007669"/>
    <property type="project" value="InterPro"/>
</dbReference>
<name>A0A9N9QK19_9CUCU</name>
<evidence type="ECO:0000256" key="2">
    <source>
        <dbReference type="SAM" id="MobiDB-lite"/>
    </source>
</evidence>
<gene>
    <name evidence="4" type="ORF">CEUTPL_LOCUS1523</name>
</gene>
<dbReference type="SUPFAM" id="SSF54768">
    <property type="entry name" value="dsRNA-binding domain-like"/>
    <property type="match status" value="1"/>
</dbReference>
<accession>A0A9N9QK19</accession>
<dbReference type="GO" id="GO:0070878">
    <property type="term" value="F:primary miRNA binding"/>
    <property type="evidence" value="ECO:0007669"/>
    <property type="project" value="TreeGrafter"/>
</dbReference>
<organism evidence="4 5">
    <name type="scientific">Ceutorhynchus assimilis</name>
    <name type="common">cabbage seed weevil</name>
    <dbReference type="NCBI Taxonomy" id="467358"/>
    <lineage>
        <taxon>Eukaryota</taxon>
        <taxon>Metazoa</taxon>
        <taxon>Ecdysozoa</taxon>
        <taxon>Arthropoda</taxon>
        <taxon>Hexapoda</taxon>
        <taxon>Insecta</taxon>
        <taxon>Pterygota</taxon>
        <taxon>Neoptera</taxon>
        <taxon>Endopterygota</taxon>
        <taxon>Coleoptera</taxon>
        <taxon>Polyphaga</taxon>
        <taxon>Cucujiformia</taxon>
        <taxon>Curculionidae</taxon>
        <taxon>Ceutorhynchinae</taxon>
        <taxon>Ceutorhynchus</taxon>
    </lineage>
</organism>
<evidence type="ECO:0000256" key="1">
    <source>
        <dbReference type="PROSITE-ProRule" id="PRU00266"/>
    </source>
</evidence>
<dbReference type="CDD" id="cd19868">
    <property type="entry name" value="DSRM_DGCR8_rpt2"/>
    <property type="match status" value="1"/>
</dbReference>
<dbReference type="InterPro" id="IPR040375">
    <property type="entry name" value="DGCR8"/>
</dbReference>
<dbReference type="Gene3D" id="2.20.70.10">
    <property type="match status" value="1"/>
</dbReference>
<keyword evidence="5" id="KW-1185">Reference proteome</keyword>
<feature type="domain" description="DRBM" evidence="3">
    <location>
        <begin position="321"/>
        <end position="388"/>
    </location>
</feature>
<dbReference type="FunFam" id="3.30.160.20:FF:000021">
    <property type="entry name" value="Microprocessor complex subunit DGCR8"/>
    <property type="match status" value="1"/>
</dbReference>
<dbReference type="Pfam" id="PF00035">
    <property type="entry name" value="dsrm"/>
    <property type="match status" value="1"/>
</dbReference>
<dbReference type="GO" id="GO:0003725">
    <property type="term" value="F:double-stranded RNA binding"/>
    <property type="evidence" value="ECO:0007669"/>
    <property type="project" value="TreeGrafter"/>
</dbReference>
<dbReference type="Proteomes" id="UP001152799">
    <property type="component" value="Chromosome 1"/>
</dbReference>
<dbReference type="OrthoDB" id="112668at2759"/>
<dbReference type="AlphaFoldDB" id="A0A9N9QK19"/>
<dbReference type="PANTHER" id="PTHR13482">
    <property type="entry name" value="MICRORNA PROCESSOR COMPLEX SUBUNIT DGCR8"/>
    <property type="match status" value="1"/>
</dbReference>
<dbReference type="CDD" id="cd19867">
    <property type="entry name" value="DSRM_DGCR8_rpt1"/>
    <property type="match status" value="1"/>
</dbReference>
<dbReference type="SMART" id="SM00358">
    <property type="entry name" value="DSRM"/>
    <property type="match status" value="1"/>
</dbReference>
<dbReference type="GO" id="GO:0031053">
    <property type="term" value="P:primary miRNA processing"/>
    <property type="evidence" value="ECO:0007669"/>
    <property type="project" value="InterPro"/>
</dbReference>
<evidence type="ECO:0000313" key="5">
    <source>
        <dbReference type="Proteomes" id="UP001152799"/>
    </source>
</evidence>
<dbReference type="PANTHER" id="PTHR13482:SF3">
    <property type="entry name" value="MICROPROCESSOR COMPLEX SUBUNIT DGCR8"/>
    <property type="match status" value="1"/>
</dbReference>
<dbReference type="EMBL" id="OU892277">
    <property type="protein sequence ID" value="CAG9760802.1"/>
    <property type="molecule type" value="Genomic_DNA"/>
</dbReference>
<dbReference type="FunFam" id="3.30.160.20:FF:000051">
    <property type="entry name" value="Microprocessor complex subunit DGCR8"/>
    <property type="match status" value="1"/>
</dbReference>
<proteinExistence type="predicted"/>
<dbReference type="Gene3D" id="3.30.160.20">
    <property type="match status" value="2"/>
</dbReference>
<evidence type="ECO:0000313" key="4">
    <source>
        <dbReference type="EMBL" id="CAG9760802.1"/>
    </source>
</evidence>
<reference evidence="4" key="1">
    <citation type="submission" date="2022-01" db="EMBL/GenBank/DDBJ databases">
        <authorList>
            <person name="King R."/>
        </authorList>
    </citation>
    <scope>NUCLEOTIDE SEQUENCE</scope>
</reference>
<dbReference type="Gene3D" id="3.30.160.590">
    <property type="match status" value="1"/>
</dbReference>
<evidence type="ECO:0000259" key="3">
    <source>
        <dbReference type="PROSITE" id="PS50137"/>
    </source>
</evidence>
<feature type="region of interest" description="Disordered" evidence="2">
    <location>
        <begin position="1"/>
        <end position="57"/>
    </location>
</feature>
<dbReference type="PROSITE" id="PS50137">
    <property type="entry name" value="DS_RBD"/>
    <property type="match status" value="1"/>
</dbReference>
<dbReference type="FunFam" id="3.30.160.590:FF:000001">
    <property type="entry name" value="microprocessor complex subunit DGCR8"/>
    <property type="match status" value="1"/>
</dbReference>
<dbReference type="GO" id="GO:0042802">
    <property type="term" value="F:identical protein binding"/>
    <property type="evidence" value="ECO:0007669"/>
    <property type="project" value="InterPro"/>
</dbReference>
<dbReference type="InterPro" id="IPR014720">
    <property type="entry name" value="dsRBD_dom"/>
</dbReference>